<gene>
    <name evidence="1" type="ORF">SMRZ_LOCUS8727</name>
</gene>
<accession>A0A183LY52</accession>
<dbReference type="Proteomes" id="UP000277204">
    <property type="component" value="Unassembled WGS sequence"/>
</dbReference>
<sequence length="392" mass="45748">MYRLESVIGLIENGNEQLNLFEYQICQTIQEIKQYNSQSIDRTLLAISMYLLAKIRLLQMNTNEHEFLMFQAISECMADQGEYHPLIAEWLVILALSLQKPLNGDNNELDEVNFLRMKFGRTRAQECLRWSLDIMTYNQEILIRQVIPTPTSVLSTFNQHIYTKLHRSILLRSPRYLIIPQIQPSLSSPFLSKTSRSTNYNLNNSTDRKVSNLSSNRTEITLNFNNQHLFSNPYVYQTLPAEICLQLVVCLLKDKRQISLQEAITRAAYVLHERSLFLATSRTELPSTRYDRKQLKINNTNKISRYESSLKNLGKIHYFLSKKINQSSNTRKYTNLSIYYRQIEKPLIVQNNRISVSVVYCFLILLLSIMSGIITSCDYSIKRIKICLFLII</sequence>
<evidence type="ECO:0000313" key="1">
    <source>
        <dbReference type="EMBL" id="VDO82954.1"/>
    </source>
</evidence>
<dbReference type="EMBL" id="UZAI01003889">
    <property type="protein sequence ID" value="VDO82954.1"/>
    <property type="molecule type" value="Genomic_DNA"/>
</dbReference>
<evidence type="ECO:0000313" key="2">
    <source>
        <dbReference type="Proteomes" id="UP000277204"/>
    </source>
</evidence>
<organism evidence="1 2">
    <name type="scientific">Schistosoma margrebowiei</name>
    <dbReference type="NCBI Taxonomy" id="48269"/>
    <lineage>
        <taxon>Eukaryota</taxon>
        <taxon>Metazoa</taxon>
        <taxon>Spiralia</taxon>
        <taxon>Lophotrochozoa</taxon>
        <taxon>Platyhelminthes</taxon>
        <taxon>Trematoda</taxon>
        <taxon>Digenea</taxon>
        <taxon>Strigeidida</taxon>
        <taxon>Schistosomatoidea</taxon>
        <taxon>Schistosomatidae</taxon>
        <taxon>Schistosoma</taxon>
    </lineage>
</organism>
<reference evidence="1 2" key="1">
    <citation type="submission" date="2018-11" db="EMBL/GenBank/DDBJ databases">
        <authorList>
            <consortium name="Pathogen Informatics"/>
        </authorList>
    </citation>
    <scope>NUCLEOTIDE SEQUENCE [LARGE SCALE GENOMIC DNA]</scope>
    <source>
        <strain evidence="1 2">Zambia</strain>
    </source>
</reference>
<protein>
    <submittedName>
        <fullName evidence="1">Uncharacterized protein</fullName>
    </submittedName>
</protein>
<name>A0A183LY52_9TREM</name>
<keyword evidence="2" id="KW-1185">Reference proteome</keyword>
<dbReference type="AlphaFoldDB" id="A0A183LY52"/>
<proteinExistence type="predicted"/>